<dbReference type="EMBL" id="KN834776">
    <property type="protein sequence ID" value="KIK60105.1"/>
    <property type="molecule type" value="Genomic_DNA"/>
</dbReference>
<gene>
    <name evidence="1" type="ORF">GYMLUDRAFT_612388</name>
</gene>
<organism evidence="1 2">
    <name type="scientific">Collybiopsis luxurians FD-317 M1</name>
    <dbReference type="NCBI Taxonomy" id="944289"/>
    <lineage>
        <taxon>Eukaryota</taxon>
        <taxon>Fungi</taxon>
        <taxon>Dikarya</taxon>
        <taxon>Basidiomycota</taxon>
        <taxon>Agaricomycotina</taxon>
        <taxon>Agaricomycetes</taxon>
        <taxon>Agaricomycetidae</taxon>
        <taxon>Agaricales</taxon>
        <taxon>Marasmiineae</taxon>
        <taxon>Omphalotaceae</taxon>
        <taxon>Collybiopsis</taxon>
        <taxon>Collybiopsis luxurians</taxon>
    </lineage>
</organism>
<evidence type="ECO:0000313" key="1">
    <source>
        <dbReference type="EMBL" id="KIK60105.1"/>
    </source>
</evidence>
<protein>
    <submittedName>
        <fullName evidence="1">Uncharacterized protein</fullName>
    </submittedName>
</protein>
<dbReference type="Proteomes" id="UP000053593">
    <property type="component" value="Unassembled WGS sequence"/>
</dbReference>
<name>A0A0D0B949_9AGAR</name>
<keyword evidence="2" id="KW-1185">Reference proteome</keyword>
<sequence>MHSTRFCIISTKRLYKKNWLKPAGDADSTGVCVCADVSYRCFPYKNPNPILFERSIHCWTSSGSSDASTPSSSQQQFENMDALRERARQLAIEQIYQASGTVKKVTNSESGKETKQVVYHIPWRSSPRSLRVGEISLIIDVDTVPLCQRIVSVMWQERWAKKVASW</sequence>
<dbReference type="HOGENOM" id="CLU_1602917_0_0_1"/>
<proteinExistence type="predicted"/>
<accession>A0A0D0B949</accession>
<evidence type="ECO:0000313" key="2">
    <source>
        <dbReference type="Proteomes" id="UP000053593"/>
    </source>
</evidence>
<dbReference type="AlphaFoldDB" id="A0A0D0B949"/>
<reference evidence="1 2" key="1">
    <citation type="submission" date="2014-04" db="EMBL/GenBank/DDBJ databases">
        <title>Evolutionary Origins and Diversification of the Mycorrhizal Mutualists.</title>
        <authorList>
            <consortium name="DOE Joint Genome Institute"/>
            <consortium name="Mycorrhizal Genomics Consortium"/>
            <person name="Kohler A."/>
            <person name="Kuo A."/>
            <person name="Nagy L.G."/>
            <person name="Floudas D."/>
            <person name="Copeland A."/>
            <person name="Barry K.W."/>
            <person name="Cichocki N."/>
            <person name="Veneault-Fourrey C."/>
            <person name="LaButti K."/>
            <person name="Lindquist E.A."/>
            <person name="Lipzen A."/>
            <person name="Lundell T."/>
            <person name="Morin E."/>
            <person name="Murat C."/>
            <person name="Riley R."/>
            <person name="Ohm R."/>
            <person name="Sun H."/>
            <person name="Tunlid A."/>
            <person name="Henrissat B."/>
            <person name="Grigoriev I.V."/>
            <person name="Hibbett D.S."/>
            <person name="Martin F."/>
        </authorList>
    </citation>
    <scope>NUCLEOTIDE SEQUENCE [LARGE SCALE GENOMIC DNA]</scope>
    <source>
        <strain evidence="1 2">FD-317 M1</strain>
    </source>
</reference>